<dbReference type="Proteomes" id="UP000033203">
    <property type="component" value="Unassembled WGS sequence"/>
</dbReference>
<evidence type="ECO:0000313" key="3">
    <source>
        <dbReference type="Proteomes" id="UP000033203"/>
    </source>
</evidence>
<accession>A0A0D1KN31</accession>
<proteinExistence type="predicted"/>
<dbReference type="PATRIC" id="fig|1549858.7.peg.3053"/>
<dbReference type="AlphaFoldDB" id="A0A0D1KN31"/>
<evidence type="ECO:0000256" key="1">
    <source>
        <dbReference type="SAM" id="SignalP"/>
    </source>
</evidence>
<feature type="signal peptide" evidence="1">
    <location>
        <begin position="1"/>
        <end position="22"/>
    </location>
</feature>
<gene>
    <name evidence="2" type="ORF">SR41_17625</name>
</gene>
<protein>
    <submittedName>
        <fullName evidence="2">Metal-binding protein</fullName>
    </submittedName>
</protein>
<sequence>MKHGSTRLAAALLIAVPGVASAASDIAMHRDPGCGCCEKWAAQVRQQFGRKVQIIDDANRVAFQRRVGVPARVASCHTAIIDGMAFEGHVPIADMKRVLAQHPNGVRGLAVAGMPMGSPGMEVAGMKSQPFDVIAFGPAGQRVFAHHGA</sequence>
<reference evidence="2 3" key="1">
    <citation type="submission" date="2015-01" db="EMBL/GenBank/DDBJ databases">
        <title>Genome of Sphingomonas taxi strain 30a.</title>
        <authorList>
            <person name="Eevers N."/>
            <person name="Van Hamme J."/>
            <person name="Bottos E."/>
            <person name="Weyens N."/>
            <person name="Vangronsveld J."/>
        </authorList>
    </citation>
    <scope>NUCLEOTIDE SEQUENCE [LARGE SCALE GENOMIC DNA]</scope>
    <source>
        <strain evidence="2 3">30a</strain>
    </source>
</reference>
<dbReference type="Pfam" id="PF04214">
    <property type="entry name" value="DUF411"/>
    <property type="match status" value="1"/>
</dbReference>
<evidence type="ECO:0000313" key="2">
    <source>
        <dbReference type="EMBL" id="KIU25904.1"/>
    </source>
</evidence>
<feature type="chain" id="PRO_5002242608" evidence="1">
    <location>
        <begin position="23"/>
        <end position="149"/>
    </location>
</feature>
<comment type="caution">
    <text evidence="2">The sequence shown here is derived from an EMBL/GenBank/DDBJ whole genome shotgun (WGS) entry which is preliminary data.</text>
</comment>
<dbReference type="EMBL" id="JXTP01000093">
    <property type="protein sequence ID" value="KIU25904.1"/>
    <property type="molecule type" value="Genomic_DNA"/>
</dbReference>
<name>A0A0D1KN31_9SPHN</name>
<keyword evidence="1" id="KW-0732">Signal</keyword>
<dbReference type="InterPro" id="IPR007332">
    <property type="entry name" value="DUF411"/>
</dbReference>
<organism evidence="2 3">
    <name type="scientific">Sphingomonas melonis</name>
    <dbReference type="NCBI Taxonomy" id="152682"/>
    <lineage>
        <taxon>Bacteria</taxon>
        <taxon>Pseudomonadati</taxon>
        <taxon>Pseudomonadota</taxon>
        <taxon>Alphaproteobacteria</taxon>
        <taxon>Sphingomonadales</taxon>
        <taxon>Sphingomonadaceae</taxon>
        <taxon>Sphingomonas</taxon>
    </lineage>
</organism>